<organism evidence="1 2">
    <name type="scientific">Aquimarina algicola</name>
    <dbReference type="NCBI Taxonomy" id="2589995"/>
    <lineage>
        <taxon>Bacteria</taxon>
        <taxon>Pseudomonadati</taxon>
        <taxon>Bacteroidota</taxon>
        <taxon>Flavobacteriia</taxon>
        <taxon>Flavobacteriales</taxon>
        <taxon>Flavobacteriaceae</taxon>
        <taxon>Aquimarina</taxon>
    </lineage>
</organism>
<keyword evidence="2" id="KW-1185">Reference proteome</keyword>
<dbReference type="Proteomes" id="UP000315540">
    <property type="component" value="Unassembled WGS sequence"/>
</dbReference>
<name>A0A504JJ01_9FLAO</name>
<dbReference type="RefSeq" id="WP_140588539.1">
    <property type="nucleotide sequence ID" value="NZ_VFWZ01000001.1"/>
</dbReference>
<dbReference type="AlphaFoldDB" id="A0A504JJ01"/>
<dbReference type="SUPFAM" id="SSF49464">
    <property type="entry name" value="Carboxypeptidase regulatory domain-like"/>
    <property type="match status" value="1"/>
</dbReference>
<accession>A0A504JJ01</accession>
<dbReference type="EMBL" id="VFWZ01000001">
    <property type="protein sequence ID" value="TPN88742.1"/>
    <property type="molecule type" value="Genomic_DNA"/>
</dbReference>
<reference evidence="1 2" key="1">
    <citation type="submission" date="2019-06" db="EMBL/GenBank/DDBJ databases">
        <authorList>
            <person name="Meng X."/>
        </authorList>
    </citation>
    <scope>NUCLEOTIDE SEQUENCE [LARGE SCALE GENOMIC DNA]</scope>
    <source>
        <strain evidence="1 2">M625</strain>
    </source>
</reference>
<keyword evidence="1" id="KW-0378">Hydrolase</keyword>
<evidence type="ECO:0000313" key="2">
    <source>
        <dbReference type="Proteomes" id="UP000315540"/>
    </source>
</evidence>
<proteinExistence type="predicted"/>
<dbReference type="InterPro" id="IPR008969">
    <property type="entry name" value="CarboxyPept-like_regulatory"/>
</dbReference>
<dbReference type="OrthoDB" id="1157021at2"/>
<protein>
    <submittedName>
        <fullName evidence="1">Carboxypeptidase-like regulatory domain-containing protein</fullName>
    </submittedName>
</protein>
<sequence length="322" mass="37152">MTRLFFLLLFFIAQTSFSQLYSIIDSLQKTPVSYATISFGNGNGTFADGNGNFQFSKKLYKDIDSLYISAIGYKELALSTSSIPQQIVLKQDIAELKEVVITAEKKRKYKIKKLPSIVHNDYFRCWLPTVESEIAVFFARDFEKSSKIASVFLPIKTESSNQNSRKPQSFSTVFKMQFYQNSDGYPGKRLSYDDIIFVVSSNDKDNFELDISSHKVYIPKNGIFVSVQVLGYADKSGKLQQTKKYSEIETPKGIVKVSTTFRPLLPFTNKIPDYKTFTRRVFFKNRTWQRFDKKYSNNNNLIKTNNTNYGMGLKLHLFEEKK</sequence>
<keyword evidence="1" id="KW-0121">Carboxypeptidase</keyword>
<gene>
    <name evidence="1" type="ORF">FHK87_00570</name>
</gene>
<comment type="caution">
    <text evidence="1">The sequence shown here is derived from an EMBL/GenBank/DDBJ whole genome shotgun (WGS) entry which is preliminary data.</text>
</comment>
<dbReference type="GO" id="GO:0004180">
    <property type="term" value="F:carboxypeptidase activity"/>
    <property type="evidence" value="ECO:0007669"/>
    <property type="project" value="UniProtKB-KW"/>
</dbReference>
<dbReference type="Pfam" id="PF13715">
    <property type="entry name" value="CarbopepD_reg_2"/>
    <property type="match status" value="1"/>
</dbReference>
<keyword evidence="1" id="KW-0645">Protease</keyword>
<evidence type="ECO:0000313" key="1">
    <source>
        <dbReference type="EMBL" id="TPN88742.1"/>
    </source>
</evidence>